<comment type="subcellular location">
    <subcellularLocation>
        <location evidence="1">Membrane</location>
        <topology evidence="1">Multi-pass membrane protein</topology>
    </subcellularLocation>
</comment>
<reference evidence="10" key="1">
    <citation type="submission" date="2025-05" db="UniProtKB">
        <authorList>
            <consortium name="RefSeq"/>
        </authorList>
    </citation>
    <scope>NUCLEOTIDE SEQUENCE [LARGE SCALE GENOMIC DNA]</scope>
</reference>
<dbReference type="GeneID" id="103492484"/>
<keyword evidence="3 7" id="KW-0812">Transmembrane</keyword>
<dbReference type="InterPro" id="IPR027469">
    <property type="entry name" value="Cation_efflux_TMD_sf"/>
</dbReference>
<accession>A0A1S3BRU5</accession>
<evidence type="ECO:0000259" key="9">
    <source>
        <dbReference type="Pfam" id="PF16916"/>
    </source>
</evidence>
<feature type="domain" description="Cation efflux protein transmembrane" evidence="8">
    <location>
        <begin position="116"/>
        <end position="309"/>
    </location>
</feature>
<keyword evidence="10" id="KW-1185">Reference proteome</keyword>
<proteinExistence type="predicted"/>
<dbReference type="Pfam" id="PF01545">
    <property type="entry name" value="Cation_efflux"/>
    <property type="match status" value="1"/>
</dbReference>
<feature type="transmembrane region" description="Helical" evidence="7">
    <location>
        <begin position="221"/>
        <end position="241"/>
    </location>
</feature>
<keyword evidence="2" id="KW-0813">Transport</keyword>
<evidence type="ECO:0000256" key="2">
    <source>
        <dbReference type="ARBA" id="ARBA00022448"/>
    </source>
</evidence>
<dbReference type="SUPFAM" id="SSF161111">
    <property type="entry name" value="Cation efflux protein transmembrane domain-like"/>
    <property type="match status" value="1"/>
</dbReference>
<dbReference type="PANTHER" id="PTHR43840:SF13">
    <property type="entry name" value="CATION EFFLUX PROTEIN CYTOPLASMIC DOMAIN-CONTAINING PROTEIN"/>
    <property type="match status" value="1"/>
</dbReference>
<evidence type="ECO:0000256" key="5">
    <source>
        <dbReference type="ARBA" id="ARBA00023136"/>
    </source>
</evidence>
<feature type="region of interest" description="Disordered" evidence="6">
    <location>
        <begin position="1"/>
        <end position="27"/>
    </location>
</feature>
<dbReference type="InParanoid" id="A0A1S3BRU5"/>
<dbReference type="NCBIfam" id="TIGR01297">
    <property type="entry name" value="CDF"/>
    <property type="match status" value="1"/>
</dbReference>
<protein>
    <submittedName>
        <fullName evidence="11">Metal tolerance protein 4 isoform X1</fullName>
    </submittedName>
</protein>
<dbReference type="AlphaFoldDB" id="A0A1S3BRU5"/>
<dbReference type="KEGG" id="cmo:103492484"/>
<dbReference type="Pfam" id="PF16916">
    <property type="entry name" value="ZT_dimer"/>
    <property type="match status" value="1"/>
</dbReference>
<dbReference type="InterPro" id="IPR002524">
    <property type="entry name" value="Cation_efflux"/>
</dbReference>
<evidence type="ECO:0000259" key="8">
    <source>
        <dbReference type="Pfam" id="PF01545"/>
    </source>
</evidence>
<dbReference type="RefSeq" id="XP_008451104.2">
    <property type="nucleotide sequence ID" value="XM_008452882.3"/>
</dbReference>
<feature type="transmembrane region" description="Helical" evidence="7">
    <location>
        <begin position="140"/>
        <end position="161"/>
    </location>
</feature>
<evidence type="ECO:0000256" key="1">
    <source>
        <dbReference type="ARBA" id="ARBA00004141"/>
    </source>
</evidence>
<keyword evidence="5 7" id="KW-0472">Membrane</keyword>
<dbReference type="SUPFAM" id="SSF160240">
    <property type="entry name" value="Cation efflux protein cytoplasmic domain-like"/>
    <property type="match status" value="1"/>
</dbReference>
<dbReference type="InterPro" id="IPR036837">
    <property type="entry name" value="Cation_efflux_CTD_sf"/>
</dbReference>
<evidence type="ECO:0000256" key="4">
    <source>
        <dbReference type="ARBA" id="ARBA00022989"/>
    </source>
</evidence>
<dbReference type="Gene3D" id="1.20.1510.10">
    <property type="entry name" value="Cation efflux protein transmembrane domain"/>
    <property type="match status" value="1"/>
</dbReference>
<dbReference type="InterPro" id="IPR058533">
    <property type="entry name" value="Cation_efflux_TM"/>
</dbReference>
<name>A0A1S3BRU5_CUCME</name>
<dbReference type="InterPro" id="IPR050291">
    <property type="entry name" value="CDF_Transporter"/>
</dbReference>
<evidence type="ECO:0000256" key="3">
    <source>
        <dbReference type="ARBA" id="ARBA00022692"/>
    </source>
</evidence>
<sequence>MDGDSDLSPKAPLLGGSVNGGSGRRGRLSRRYSVNSLRSEFISRLPDKLRSHLQDVESPYEIDLSKSTGFSRGEKDYYERQLATLKSFEDVDSLVSSDCIDEEDMEERAQQERAMKISNYANIVLLLLKIYATVRSGSIAIAASTLDSLLDLMAGGILWFTHLYMKRVNIYKFPIGKLRVQPVGIIVFAAVMATLGFQVLLQAVEQLIQDKPSESLSSEQFVWLCAIMTFATVVKLALWLYCKNSRNDIVRAYAKDHYFDVVTNVVGLVAAILGDKIFWWIDPVGAIALAIYTILNWSGTVWENAVSLVGKSAPPEVLQMLTYLVIRHPEVKRVDTVRAYTFGVLYFVEVDIELPEELPLKEAHAIGETLQIKIEKLPEVERAFVHLDFECEHKPEHSILSRFTSVESN</sequence>
<gene>
    <name evidence="11" type="primary">LOC103492484</name>
</gene>
<dbReference type="Proteomes" id="UP001652600">
    <property type="component" value="Chromosome 2"/>
</dbReference>
<dbReference type="GO" id="GO:0005384">
    <property type="term" value="F:manganese ion transmembrane transporter activity"/>
    <property type="evidence" value="ECO:0007669"/>
    <property type="project" value="TreeGrafter"/>
</dbReference>
<evidence type="ECO:0000313" key="11">
    <source>
        <dbReference type="RefSeq" id="XP_008451104.2"/>
    </source>
</evidence>
<keyword evidence="4 7" id="KW-1133">Transmembrane helix</keyword>
<feature type="transmembrane region" description="Helical" evidence="7">
    <location>
        <begin position="182"/>
        <end position="201"/>
    </location>
</feature>
<dbReference type="PANTHER" id="PTHR43840">
    <property type="entry name" value="MITOCHONDRIAL METAL TRANSPORTER 1-RELATED"/>
    <property type="match status" value="1"/>
</dbReference>
<dbReference type="InterPro" id="IPR027470">
    <property type="entry name" value="Cation_efflux_CTD"/>
</dbReference>
<feature type="transmembrane region" description="Helical" evidence="7">
    <location>
        <begin position="117"/>
        <end position="134"/>
    </location>
</feature>
<dbReference type="eggNOG" id="KOG1485">
    <property type="taxonomic scope" value="Eukaryota"/>
</dbReference>
<evidence type="ECO:0000256" key="6">
    <source>
        <dbReference type="SAM" id="MobiDB-lite"/>
    </source>
</evidence>
<evidence type="ECO:0000313" key="10">
    <source>
        <dbReference type="Proteomes" id="UP001652600"/>
    </source>
</evidence>
<dbReference type="Gene3D" id="3.30.70.1350">
    <property type="entry name" value="Cation efflux protein, cytoplasmic domain"/>
    <property type="match status" value="1"/>
</dbReference>
<organism evidence="10 11">
    <name type="scientific">Cucumis melo</name>
    <name type="common">Muskmelon</name>
    <dbReference type="NCBI Taxonomy" id="3656"/>
    <lineage>
        <taxon>Eukaryota</taxon>
        <taxon>Viridiplantae</taxon>
        <taxon>Streptophyta</taxon>
        <taxon>Embryophyta</taxon>
        <taxon>Tracheophyta</taxon>
        <taxon>Spermatophyta</taxon>
        <taxon>Magnoliopsida</taxon>
        <taxon>eudicotyledons</taxon>
        <taxon>Gunneridae</taxon>
        <taxon>Pentapetalae</taxon>
        <taxon>rosids</taxon>
        <taxon>fabids</taxon>
        <taxon>Cucurbitales</taxon>
        <taxon>Cucurbitaceae</taxon>
        <taxon>Benincaseae</taxon>
        <taxon>Cucumis</taxon>
    </lineage>
</organism>
<dbReference type="GO" id="GO:0005774">
    <property type="term" value="C:vacuolar membrane"/>
    <property type="evidence" value="ECO:0007669"/>
    <property type="project" value="UniProtKB-SubCell"/>
</dbReference>
<feature type="domain" description="Cation efflux protein cytoplasmic" evidence="9">
    <location>
        <begin position="314"/>
        <end position="388"/>
    </location>
</feature>
<evidence type="ECO:0000256" key="7">
    <source>
        <dbReference type="SAM" id="Phobius"/>
    </source>
</evidence>
<dbReference type="FunCoup" id="A0A1S3BRU5">
    <property type="interactions" value="4"/>
</dbReference>
<reference evidence="11" key="2">
    <citation type="submission" date="2025-08" db="UniProtKB">
        <authorList>
            <consortium name="RefSeq"/>
        </authorList>
    </citation>
    <scope>IDENTIFICATION</scope>
    <source>
        <tissue evidence="11">Stem</tissue>
    </source>
</reference>